<accession>A0ABV9GJV1</accession>
<dbReference type="InterPro" id="IPR007393">
    <property type="entry name" value="YlxR_dom"/>
</dbReference>
<keyword evidence="3" id="KW-1185">Reference proteome</keyword>
<evidence type="ECO:0000313" key="3">
    <source>
        <dbReference type="Proteomes" id="UP001596022"/>
    </source>
</evidence>
<dbReference type="PANTHER" id="PTHR34215:SF1">
    <property type="entry name" value="YLXR DOMAIN-CONTAINING PROTEIN"/>
    <property type="match status" value="1"/>
</dbReference>
<dbReference type="Gene3D" id="3.30.1230.10">
    <property type="entry name" value="YlxR-like"/>
    <property type="match status" value="1"/>
</dbReference>
<dbReference type="InterPro" id="IPR035931">
    <property type="entry name" value="YlxR-like_sf"/>
</dbReference>
<proteinExistence type="predicted"/>
<reference evidence="3" key="1">
    <citation type="journal article" date="2019" name="Int. J. Syst. Evol. Microbiol.">
        <title>The Global Catalogue of Microorganisms (GCM) 10K type strain sequencing project: providing services to taxonomists for standard genome sequencing and annotation.</title>
        <authorList>
            <consortium name="The Broad Institute Genomics Platform"/>
            <consortium name="The Broad Institute Genome Sequencing Center for Infectious Disease"/>
            <person name="Wu L."/>
            <person name="Ma J."/>
        </authorList>
    </citation>
    <scope>NUCLEOTIDE SEQUENCE [LARGE SCALE GENOMIC DNA]</scope>
    <source>
        <strain evidence="3">CGMCC 1.16306</strain>
    </source>
</reference>
<dbReference type="RefSeq" id="WP_376844428.1">
    <property type="nucleotide sequence ID" value="NZ_JBHSFW010000001.1"/>
</dbReference>
<dbReference type="Proteomes" id="UP001596022">
    <property type="component" value="Unassembled WGS sequence"/>
</dbReference>
<sequence>MKQRKVPMRKCIACQQNEEKKRLFRIVRSPEGDVFLDPSGKKNGRGAYLSKDRECIEKARAKKLLDRSLNTTVGDDVYDEMLSLLDNESRADNGK</sequence>
<dbReference type="Pfam" id="PF04296">
    <property type="entry name" value="YlxR"/>
    <property type="match status" value="1"/>
</dbReference>
<dbReference type="SUPFAM" id="SSF64376">
    <property type="entry name" value="YlxR-like"/>
    <property type="match status" value="1"/>
</dbReference>
<dbReference type="NCBIfam" id="NF047356">
    <property type="entry name" value="RNA_bind_RnpM"/>
    <property type="match status" value="1"/>
</dbReference>
<organism evidence="2 3">
    <name type="scientific">Camelliibacillus cellulosilyticus</name>
    <dbReference type="NCBI Taxonomy" id="2174486"/>
    <lineage>
        <taxon>Bacteria</taxon>
        <taxon>Bacillati</taxon>
        <taxon>Bacillota</taxon>
        <taxon>Bacilli</taxon>
        <taxon>Bacillales</taxon>
        <taxon>Sporolactobacillaceae</taxon>
        <taxon>Camelliibacillus</taxon>
    </lineage>
</organism>
<feature type="domain" description="YlxR" evidence="1">
    <location>
        <begin position="9"/>
        <end position="81"/>
    </location>
</feature>
<gene>
    <name evidence="2" type="primary">rnpM</name>
    <name evidence="2" type="synonym">ylxR</name>
    <name evidence="2" type="ORF">ACFO4N_01405</name>
</gene>
<dbReference type="EMBL" id="JBHSFW010000001">
    <property type="protein sequence ID" value="MFC4617382.1"/>
    <property type="molecule type" value="Genomic_DNA"/>
</dbReference>
<dbReference type="CDD" id="cd00279">
    <property type="entry name" value="YlxR"/>
    <property type="match status" value="1"/>
</dbReference>
<dbReference type="InterPro" id="IPR037465">
    <property type="entry name" value="YlxR"/>
</dbReference>
<protein>
    <submittedName>
        <fullName evidence="2">RNase P modulator RnpM</fullName>
    </submittedName>
</protein>
<evidence type="ECO:0000313" key="2">
    <source>
        <dbReference type="EMBL" id="MFC4617382.1"/>
    </source>
</evidence>
<comment type="caution">
    <text evidence="2">The sequence shown here is derived from an EMBL/GenBank/DDBJ whole genome shotgun (WGS) entry which is preliminary data.</text>
</comment>
<name>A0ABV9GJV1_9BACL</name>
<evidence type="ECO:0000259" key="1">
    <source>
        <dbReference type="Pfam" id="PF04296"/>
    </source>
</evidence>
<dbReference type="PANTHER" id="PTHR34215">
    <property type="entry name" value="BLL0784 PROTEIN"/>
    <property type="match status" value="1"/>
</dbReference>